<gene>
    <name evidence="2" type="ORF">MCORR_v1c03700</name>
</gene>
<organism evidence="2 3">
    <name type="scientific">Mesoplasma corruscae</name>
    <dbReference type="NCBI Taxonomy" id="216874"/>
    <lineage>
        <taxon>Bacteria</taxon>
        <taxon>Bacillati</taxon>
        <taxon>Mycoplasmatota</taxon>
        <taxon>Mollicutes</taxon>
        <taxon>Entomoplasmatales</taxon>
        <taxon>Entomoplasmataceae</taxon>
        <taxon>Mesoplasma</taxon>
    </lineage>
</organism>
<keyword evidence="1" id="KW-0472">Membrane</keyword>
<feature type="transmembrane region" description="Helical" evidence="1">
    <location>
        <begin position="31"/>
        <end position="52"/>
    </location>
</feature>
<dbReference type="Proteomes" id="UP000239785">
    <property type="component" value="Unassembled WGS sequence"/>
</dbReference>
<keyword evidence="3" id="KW-1185">Reference proteome</keyword>
<comment type="caution">
    <text evidence="2">The sequence shown here is derived from an EMBL/GenBank/DDBJ whole genome shotgun (WGS) entry which is preliminary data.</text>
</comment>
<proteinExistence type="predicted"/>
<sequence length="77" mass="9386">MIDNFALKTKFKYLLARYSRRKISKNEKMKIIILNVYIFFELNYLHFIFIIVNISNNLLIDWVEYPPTKSWAALLFH</sequence>
<accession>A0A2S5RHC4</accession>
<dbReference type="EMBL" id="PHNF01000001">
    <property type="protein sequence ID" value="PPE06739.1"/>
    <property type="molecule type" value="Genomic_DNA"/>
</dbReference>
<evidence type="ECO:0000256" key="1">
    <source>
        <dbReference type="SAM" id="Phobius"/>
    </source>
</evidence>
<evidence type="ECO:0000313" key="2">
    <source>
        <dbReference type="EMBL" id="PPE06739.1"/>
    </source>
</evidence>
<protein>
    <submittedName>
        <fullName evidence="2">Uncharacterized protein</fullName>
    </submittedName>
</protein>
<keyword evidence="1" id="KW-1133">Transmembrane helix</keyword>
<reference evidence="2 3" key="1">
    <citation type="submission" date="2017-11" db="EMBL/GenBank/DDBJ databases">
        <title>Genome sequence of Mesoplasma corruscae ELCA-2 (ATCC 49579).</title>
        <authorList>
            <person name="Lo W.-S."/>
            <person name="Kuo C.-H."/>
        </authorList>
    </citation>
    <scope>NUCLEOTIDE SEQUENCE [LARGE SCALE GENOMIC DNA]</scope>
    <source>
        <strain evidence="2 3">ELCA-2</strain>
    </source>
</reference>
<evidence type="ECO:0000313" key="3">
    <source>
        <dbReference type="Proteomes" id="UP000239785"/>
    </source>
</evidence>
<dbReference type="AlphaFoldDB" id="A0A2S5RHC4"/>
<keyword evidence="1" id="KW-0812">Transmembrane</keyword>
<name>A0A2S5RHC4_9MOLU</name>